<dbReference type="Proteomes" id="UP000069940">
    <property type="component" value="Unassembled WGS sequence"/>
</dbReference>
<name>A0ABM2A428_AEDAL</name>
<evidence type="ECO:0000313" key="1">
    <source>
        <dbReference type="EnsemblMetazoa" id="AALFPA23_024238.P36156"/>
    </source>
</evidence>
<dbReference type="InterPro" id="IPR021109">
    <property type="entry name" value="Peptidase_aspartic_dom_sf"/>
</dbReference>
<protein>
    <recommendedName>
        <fullName evidence="3">CCHC-type domain-containing protein</fullName>
    </recommendedName>
</protein>
<dbReference type="InterPro" id="IPR043128">
    <property type="entry name" value="Rev_trsase/Diguanyl_cyclase"/>
</dbReference>
<dbReference type="Gene3D" id="3.30.70.270">
    <property type="match status" value="1"/>
</dbReference>
<dbReference type="CDD" id="cd01644">
    <property type="entry name" value="RT_pepA17"/>
    <property type="match status" value="1"/>
</dbReference>
<sequence>MSEAIVINLTASKLDPSSRKAWESSVKRGKLPVYKEMIAILKNQLAILERCERAKPQTKPKGSNSTTKYSSMSGVCKSHTAIVNKSEEGCALCHANHSVEHCDAFKKLNANARYGKARQFGLCFLCLKRGHRTNDCKTVRKCTACSRNHHSLLHPEEHKESQTPKGVVETTPDVKTIDKPAAKDVSPSTNCQVSCNNNEVQQQVLLATAVAYVIDASGQRHVCRALLDSGAMASFMSQHLADLLDLRKETADVPVVGVTGMRTTVKFKVRARVESCSSNYAFYQDYLIVPRVTGALPTNPVEADRWPIPQDLYLADSRFYEPNRVDLLIGAEIFFELLLQGKIKMADELPVLQESVFGWLVSGRVIESTASNVQVYHVAKDEPSDKELVKVLKRFWSVDDQKLEVLDRAEEDDCERHFVQTYQRISSGRFIVRLPFRNNVSELGETRQQAEKRLQSLQRRFIKDPELKQAYKAFIDEYVALGHARIVDDTTDADGYTYYLPHHCVLKPDSSSTKLRVVFDASAKSSTNLSLNDVMIAGPTVQPQLFDIMLRFRFVKYAFTTDVSKMYRQVKVHDGDCRYQRILWYDSQGKPIVIELTTVTYGTSAAPFLATRCLNQLAVDEQNNFPEASEKVLKCFYVDDALTGANELEEARQLQSDLISLLSKGGFDLHKWCANDAALLSDIPPERREKQVDFENHDVNEVIKTLGLLWNPVEDELVFRVQLPEKPKDGLTKRQILSEVARLFDPLGLLGPAIVIAKIVMQELWKQGFNWDDPVSGDVLNNKIGRATREHVFTG</sequence>
<dbReference type="GeneID" id="134292166"/>
<dbReference type="SUPFAM" id="SSF56672">
    <property type="entry name" value="DNA/RNA polymerases"/>
    <property type="match status" value="1"/>
</dbReference>
<dbReference type="PANTHER" id="PTHR47331:SF5">
    <property type="entry name" value="RIBONUCLEASE H"/>
    <property type="match status" value="1"/>
</dbReference>
<reference evidence="1" key="2">
    <citation type="submission" date="2025-05" db="UniProtKB">
        <authorList>
            <consortium name="EnsemblMetazoa"/>
        </authorList>
    </citation>
    <scope>IDENTIFICATION</scope>
    <source>
        <strain evidence="1">Foshan</strain>
    </source>
</reference>
<dbReference type="Gene3D" id="3.10.10.10">
    <property type="entry name" value="HIV Type 1 Reverse Transcriptase, subunit A, domain 1"/>
    <property type="match status" value="1"/>
</dbReference>
<dbReference type="CDD" id="cd00303">
    <property type="entry name" value="retropepsin_like"/>
    <property type="match status" value="1"/>
</dbReference>
<dbReference type="InterPro" id="IPR008042">
    <property type="entry name" value="Retrotrans_Pao"/>
</dbReference>
<dbReference type="Pfam" id="PF05380">
    <property type="entry name" value="Peptidase_A17"/>
    <property type="match status" value="1"/>
</dbReference>
<dbReference type="InterPro" id="IPR043502">
    <property type="entry name" value="DNA/RNA_pol_sf"/>
</dbReference>
<accession>A0ABM2A428</accession>
<dbReference type="PANTHER" id="PTHR47331">
    <property type="entry name" value="PHD-TYPE DOMAIN-CONTAINING PROTEIN"/>
    <property type="match status" value="1"/>
</dbReference>
<proteinExistence type="predicted"/>
<dbReference type="Gene3D" id="2.40.70.10">
    <property type="entry name" value="Acid Proteases"/>
    <property type="match status" value="1"/>
</dbReference>
<evidence type="ECO:0000313" key="2">
    <source>
        <dbReference type="Proteomes" id="UP000069940"/>
    </source>
</evidence>
<organism evidence="1 2">
    <name type="scientific">Aedes albopictus</name>
    <name type="common">Asian tiger mosquito</name>
    <name type="synonym">Stegomyia albopicta</name>
    <dbReference type="NCBI Taxonomy" id="7160"/>
    <lineage>
        <taxon>Eukaryota</taxon>
        <taxon>Metazoa</taxon>
        <taxon>Ecdysozoa</taxon>
        <taxon>Arthropoda</taxon>
        <taxon>Hexapoda</taxon>
        <taxon>Insecta</taxon>
        <taxon>Pterygota</taxon>
        <taxon>Neoptera</taxon>
        <taxon>Endopterygota</taxon>
        <taxon>Diptera</taxon>
        <taxon>Nematocera</taxon>
        <taxon>Culicoidea</taxon>
        <taxon>Culicidae</taxon>
        <taxon>Culicinae</taxon>
        <taxon>Aedini</taxon>
        <taxon>Aedes</taxon>
        <taxon>Stegomyia</taxon>
    </lineage>
</organism>
<keyword evidence="2" id="KW-1185">Reference proteome</keyword>
<dbReference type="RefSeq" id="XP_062717012.1">
    <property type="nucleotide sequence ID" value="XM_062861028.1"/>
</dbReference>
<evidence type="ECO:0008006" key="3">
    <source>
        <dbReference type="Google" id="ProtNLM"/>
    </source>
</evidence>
<dbReference type="EnsemblMetazoa" id="AALFPA23_024238.R36156">
    <property type="protein sequence ID" value="AALFPA23_024238.P36156"/>
    <property type="gene ID" value="AALFPA23_024238"/>
</dbReference>
<reference evidence="2" key="1">
    <citation type="journal article" date="2015" name="Proc. Natl. Acad. Sci. U.S.A.">
        <title>Genome sequence of the Asian Tiger mosquito, Aedes albopictus, reveals insights into its biology, genetics, and evolution.</title>
        <authorList>
            <person name="Chen X.G."/>
            <person name="Jiang X."/>
            <person name="Gu J."/>
            <person name="Xu M."/>
            <person name="Wu Y."/>
            <person name="Deng Y."/>
            <person name="Zhang C."/>
            <person name="Bonizzoni M."/>
            <person name="Dermauw W."/>
            <person name="Vontas J."/>
            <person name="Armbruster P."/>
            <person name="Huang X."/>
            <person name="Yang Y."/>
            <person name="Zhang H."/>
            <person name="He W."/>
            <person name="Peng H."/>
            <person name="Liu Y."/>
            <person name="Wu K."/>
            <person name="Chen J."/>
            <person name="Lirakis M."/>
            <person name="Topalis P."/>
            <person name="Van Leeuwen T."/>
            <person name="Hall A.B."/>
            <person name="Jiang X."/>
            <person name="Thorpe C."/>
            <person name="Mueller R.L."/>
            <person name="Sun C."/>
            <person name="Waterhouse R.M."/>
            <person name="Yan G."/>
            <person name="Tu Z.J."/>
            <person name="Fang X."/>
            <person name="James A.A."/>
        </authorList>
    </citation>
    <scope>NUCLEOTIDE SEQUENCE [LARGE SCALE GENOMIC DNA]</scope>
    <source>
        <strain evidence="2">Foshan</strain>
    </source>
</reference>